<dbReference type="EMBL" id="AHFB01000090">
    <property type="protein sequence ID" value="EOO29691.1"/>
    <property type="molecule type" value="Genomic_DNA"/>
</dbReference>
<reference evidence="2 3" key="1">
    <citation type="submission" date="2012-12" db="EMBL/GenBank/DDBJ databases">
        <title>The Genome Sequence of Bacillus cereus VD133.</title>
        <authorList>
            <consortium name="The Broad Institute Genome Sequencing Platform"/>
            <consortium name="The Broad Institute Genome Sequencing Center for Infectious Disease"/>
            <person name="Feldgarden M."/>
            <person name="Van der Auwera G.A."/>
            <person name="Mahillon J."/>
            <person name="Duprez V."/>
            <person name="Timmery S."/>
            <person name="Mattelet C."/>
            <person name="Dierick K."/>
            <person name="Sun M."/>
            <person name="Yu Z."/>
            <person name="Zhu L."/>
            <person name="Hu X."/>
            <person name="Shank E.B."/>
            <person name="Swiecicka I."/>
            <person name="Hansen B.M."/>
            <person name="Andrup L."/>
            <person name="Walker B."/>
            <person name="Young S.K."/>
            <person name="Zeng Q."/>
            <person name="Gargeya S."/>
            <person name="Fitzgerald M."/>
            <person name="Haas B."/>
            <person name="Abouelleil A."/>
            <person name="Alvarado L."/>
            <person name="Arachchi H.M."/>
            <person name="Berlin A.M."/>
            <person name="Chapman S.B."/>
            <person name="Dewar J."/>
            <person name="Goldberg J."/>
            <person name="Griggs A."/>
            <person name="Gujja S."/>
            <person name="Hansen M."/>
            <person name="Howarth C."/>
            <person name="Imamovic A."/>
            <person name="Larimer J."/>
            <person name="McCowan C."/>
            <person name="Murphy C."/>
            <person name="Neiman D."/>
            <person name="Pearson M."/>
            <person name="Priest M."/>
            <person name="Roberts A."/>
            <person name="Saif S."/>
            <person name="Shea T."/>
            <person name="Sisk P."/>
            <person name="Sykes S."/>
            <person name="Wortman J."/>
            <person name="Nusbaum C."/>
            <person name="Birren B."/>
        </authorList>
    </citation>
    <scope>NUCLEOTIDE SEQUENCE [LARGE SCALE GENOMIC DNA]</scope>
    <source>
        <strain evidence="2 3">VD133</strain>
    </source>
</reference>
<dbReference type="InterPro" id="IPR028915">
    <property type="entry name" value="Tox-HNH-HHH_dom"/>
</dbReference>
<dbReference type="AlphaFoldDB" id="A0A9W5PMG5"/>
<evidence type="ECO:0000259" key="1">
    <source>
        <dbReference type="Pfam" id="PF15637"/>
    </source>
</evidence>
<dbReference type="RefSeq" id="WP_016111573.1">
    <property type="nucleotide sequence ID" value="NZ_KB976191.1"/>
</dbReference>
<comment type="caution">
    <text evidence="2">The sequence shown here is derived from an EMBL/GenBank/DDBJ whole genome shotgun (WGS) entry which is preliminary data.</text>
</comment>
<dbReference type="Proteomes" id="UP000014018">
    <property type="component" value="Unassembled WGS sequence"/>
</dbReference>
<name>A0A9W5PMG5_BACCE</name>
<feature type="domain" description="Tox-HNH-HHH" evidence="1">
    <location>
        <begin position="40"/>
        <end position="144"/>
    </location>
</feature>
<gene>
    <name evidence="2" type="ORF">IIU_05276</name>
</gene>
<protein>
    <recommendedName>
        <fullName evidence="1">Tox-HNH-HHH domain-containing protein</fullName>
    </recommendedName>
</protein>
<organism evidence="2 3">
    <name type="scientific">Bacillus cereus VD133</name>
    <dbReference type="NCBI Taxonomy" id="1053233"/>
    <lineage>
        <taxon>Bacteria</taxon>
        <taxon>Bacillati</taxon>
        <taxon>Bacillota</taxon>
        <taxon>Bacilli</taxon>
        <taxon>Bacillales</taxon>
        <taxon>Bacillaceae</taxon>
        <taxon>Bacillus</taxon>
        <taxon>Bacillus cereus group</taxon>
    </lineage>
</organism>
<evidence type="ECO:0000313" key="2">
    <source>
        <dbReference type="EMBL" id="EOO29691.1"/>
    </source>
</evidence>
<proteinExistence type="predicted"/>
<sequence>MLVSKGTGETVKKIGDINDPIRTYRGADLGKLEAKYTADPRLTVEMPYVGKGQKNTNAEGWLRDKDFYWKEMLEKYPEAFNRSNRQKIELGFAPINNPTFRKHFPQYDLKELYNDTLIHHHIGGGGQAVAVPSKLHPGLGGIHNAEKSAGVWGNDQKYAELLEKFLEK</sequence>
<dbReference type="Pfam" id="PF15637">
    <property type="entry name" value="Tox-HNH-HHH"/>
    <property type="match status" value="1"/>
</dbReference>
<evidence type="ECO:0000313" key="3">
    <source>
        <dbReference type="Proteomes" id="UP000014018"/>
    </source>
</evidence>
<accession>A0A9W5PMG5</accession>